<protein>
    <recommendedName>
        <fullName evidence="2">N-acetylmuramoyl-L-alanine amidase</fullName>
        <ecNumber evidence="2">3.5.1.28</ecNumber>
    </recommendedName>
</protein>
<comment type="caution">
    <text evidence="6">The sequence shown here is derived from an EMBL/GenBank/DDBJ whole genome shotgun (WGS) entry which is preliminary data.</text>
</comment>
<dbReference type="Pfam" id="PF01510">
    <property type="entry name" value="Amidase_2"/>
    <property type="match status" value="1"/>
</dbReference>
<accession>A0A087AWA4</accession>
<dbReference type="InterPro" id="IPR036505">
    <property type="entry name" value="Amidase/PGRP_sf"/>
</dbReference>
<feature type="domain" description="N-acetylmuramoyl-L-alanine amidase" evidence="5">
    <location>
        <begin position="9"/>
        <end position="135"/>
    </location>
</feature>
<dbReference type="GO" id="GO:0009254">
    <property type="term" value="P:peptidoglycan turnover"/>
    <property type="evidence" value="ECO:0007669"/>
    <property type="project" value="TreeGrafter"/>
</dbReference>
<dbReference type="PANTHER" id="PTHR30417:SF1">
    <property type="entry name" value="N-ACETYLMURAMOYL-L-ALANINE AMIDASE AMID"/>
    <property type="match status" value="1"/>
</dbReference>
<evidence type="ECO:0000313" key="6">
    <source>
        <dbReference type="EMBL" id="KFI63054.1"/>
    </source>
</evidence>
<dbReference type="GO" id="GO:0008745">
    <property type="term" value="F:N-acetylmuramoyl-L-alanine amidase activity"/>
    <property type="evidence" value="ECO:0007669"/>
    <property type="project" value="UniProtKB-EC"/>
</dbReference>
<dbReference type="AlphaFoldDB" id="A0A087AWA4"/>
<proteinExistence type="predicted"/>
<dbReference type="Gene3D" id="3.40.80.10">
    <property type="entry name" value="Peptidoglycan recognition protein-like"/>
    <property type="match status" value="1"/>
</dbReference>
<organism evidence="6 7">
    <name type="scientific">Bifidobacterium cuniculi</name>
    <dbReference type="NCBI Taxonomy" id="1688"/>
    <lineage>
        <taxon>Bacteria</taxon>
        <taxon>Bacillati</taxon>
        <taxon>Actinomycetota</taxon>
        <taxon>Actinomycetes</taxon>
        <taxon>Bifidobacteriales</taxon>
        <taxon>Bifidobacteriaceae</taxon>
        <taxon>Bifidobacterium</taxon>
    </lineage>
</organism>
<evidence type="ECO:0000256" key="1">
    <source>
        <dbReference type="ARBA" id="ARBA00001561"/>
    </source>
</evidence>
<keyword evidence="7" id="KW-1185">Reference proteome</keyword>
<evidence type="ECO:0000256" key="2">
    <source>
        <dbReference type="ARBA" id="ARBA00011901"/>
    </source>
</evidence>
<evidence type="ECO:0000256" key="3">
    <source>
        <dbReference type="ARBA" id="ARBA00022801"/>
    </source>
</evidence>
<dbReference type="RefSeq" id="WP_160257625.1">
    <property type="nucleotide sequence ID" value="NZ_JGYV01000010.1"/>
</dbReference>
<dbReference type="InterPro" id="IPR051206">
    <property type="entry name" value="NAMLAA_amidase_2"/>
</dbReference>
<dbReference type="Proteomes" id="UP000029067">
    <property type="component" value="Unassembled WGS sequence"/>
</dbReference>
<evidence type="ECO:0000313" key="7">
    <source>
        <dbReference type="Proteomes" id="UP000029067"/>
    </source>
</evidence>
<keyword evidence="3 6" id="KW-0378">Hydrolase</keyword>
<dbReference type="InterPro" id="IPR002502">
    <property type="entry name" value="Amidase_domain"/>
</dbReference>
<reference evidence="6 7" key="1">
    <citation type="submission" date="2014-03" db="EMBL/GenBank/DDBJ databases">
        <title>Genomics of Bifidobacteria.</title>
        <authorList>
            <person name="Ventura M."/>
            <person name="Milani C."/>
            <person name="Lugli G.A."/>
        </authorList>
    </citation>
    <scope>NUCLEOTIDE SEQUENCE [LARGE SCALE GENOMIC DNA]</scope>
    <source>
        <strain evidence="6 7">LMG 10738</strain>
    </source>
</reference>
<evidence type="ECO:0000259" key="5">
    <source>
        <dbReference type="SMART" id="SM00644"/>
    </source>
</evidence>
<dbReference type="EC" id="3.5.1.28" evidence="2"/>
<sequence length="255" mass="28170">MVTIKKEIVNSGHGFLAPSLFAIHSTANPGATARNHRDLWSRGYDYAVHLTSDWKESIQCMEFNRLAWQVGNGNTTCIGIEICEATNSTDFNKGIVIAAETVAQVLKQMGWGVDRIHPHIWFSQTYGGSDHTDPTPYFARWGYSWDKFVALVRQKYNGTQSAAQVVQKEKNMATTHIIFGESGSLAIYIANVQAGTYQKMGNMDQLNTRKYVLQKAGATVKSWAQCVNGKPGRSGYGDVAKKDLPAFGVLVKDAK</sequence>
<dbReference type="OrthoDB" id="9816557at2"/>
<keyword evidence="4" id="KW-0961">Cell wall biogenesis/degradation</keyword>
<dbReference type="GO" id="GO:0009253">
    <property type="term" value="P:peptidoglycan catabolic process"/>
    <property type="evidence" value="ECO:0007669"/>
    <property type="project" value="InterPro"/>
</dbReference>
<gene>
    <name evidence="6" type="ORF">BCUN_0887</name>
</gene>
<dbReference type="GO" id="GO:0071555">
    <property type="term" value="P:cell wall organization"/>
    <property type="evidence" value="ECO:0007669"/>
    <property type="project" value="UniProtKB-KW"/>
</dbReference>
<dbReference type="PANTHER" id="PTHR30417">
    <property type="entry name" value="N-ACETYLMURAMOYL-L-ALANINE AMIDASE AMID"/>
    <property type="match status" value="1"/>
</dbReference>
<dbReference type="SMART" id="SM00644">
    <property type="entry name" value="Ami_2"/>
    <property type="match status" value="1"/>
</dbReference>
<dbReference type="eggNOG" id="COG5632">
    <property type="taxonomic scope" value="Bacteria"/>
</dbReference>
<comment type="catalytic activity">
    <reaction evidence="1">
        <text>Hydrolyzes the link between N-acetylmuramoyl residues and L-amino acid residues in certain cell-wall glycopeptides.</text>
        <dbReference type="EC" id="3.5.1.28"/>
    </reaction>
</comment>
<evidence type="ECO:0000256" key="4">
    <source>
        <dbReference type="ARBA" id="ARBA00023316"/>
    </source>
</evidence>
<dbReference type="STRING" id="1688.BCUN_0887"/>
<dbReference type="SUPFAM" id="SSF55846">
    <property type="entry name" value="N-acetylmuramoyl-L-alanine amidase-like"/>
    <property type="match status" value="1"/>
</dbReference>
<dbReference type="EMBL" id="JGYV01000010">
    <property type="protein sequence ID" value="KFI63054.1"/>
    <property type="molecule type" value="Genomic_DNA"/>
</dbReference>
<name>A0A087AWA4_9BIFI</name>